<dbReference type="Antibodypedia" id="62200">
    <property type="antibodies" value="8 antibodies from 4 providers"/>
</dbReference>
<keyword evidence="3" id="KW-1185">Reference proteome</keyword>
<accession>A0A2I3BPD3</accession>
<reference evidence="1" key="3">
    <citation type="submission" date="2025-08" db="UniProtKB">
        <authorList>
            <consortium name="Ensembl"/>
        </authorList>
    </citation>
    <scope>IDENTIFICATION</scope>
    <source>
        <strain evidence="1">C57BL/6J</strain>
    </source>
</reference>
<dbReference type="Proteomes" id="UP000000589">
    <property type="component" value="Chromosome 14"/>
</dbReference>
<dbReference type="AlphaFoldDB" id="A0A2I3BPD3"/>
<dbReference type="ExpressionAtlas" id="A0A2I3BPD3">
    <property type="expression patterns" value="baseline and differential"/>
</dbReference>
<name>A0A2I3BPD3_MOUSE</name>
<dbReference type="AGR" id="MGI:3588246"/>
<dbReference type="Ensembl" id="ENSMUST00000228408.2">
    <property type="protein sequence ID" value="ENSMUSP00000153729.2"/>
    <property type="gene ID" value="ENSMUSG00000072571.4"/>
</dbReference>
<dbReference type="GeneTree" id="ENSGT00400000023212"/>
<dbReference type="Bgee" id="ENSMUSG00000072571">
    <property type="expression patterns" value="Expressed in jejunum and 62 other cell types or tissues"/>
</dbReference>
<evidence type="ECO:0000313" key="3">
    <source>
        <dbReference type="Proteomes" id="UP000000589"/>
    </source>
</evidence>
<gene>
    <name evidence="1 2" type="primary">Tmem253</name>
</gene>
<sequence>MDQNANQPRQERPSVRLEKLQHWARHKQSGRLLVLAVRPGCPASGFR</sequence>
<reference evidence="1" key="4">
    <citation type="submission" date="2025-09" db="UniProtKB">
        <authorList>
            <consortium name="Ensembl"/>
        </authorList>
    </citation>
    <scope>IDENTIFICATION</scope>
    <source>
        <strain evidence="1">C57BL/6J</strain>
    </source>
</reference>
<proteinExistence type="predicted"/>
<dbReference type="VEuPathDB" id="HostDB:ENSMUSG00000072571"/>
<evidence type="ECO:0000313" key="2">
    <source>
        <dbReference type="MGI" id="MGI:3588246"/>
    </source>
</evidence>
<evidence type="ECO:0000313" key="1">
    <source>
        <dbReference type="Ensembl" id="ENSMUSP00000153729.2"/>
    </source>
</evidence>
<reference evidence="1 3" key="1">
    <citation type="journal article" date="2009" name="PLoS Biol.">
        <title>Lineage-specific biology revealed by a finished genome assembly of the mouse.</title>
        <authorList>
            <consortium name="Mouse Genome Sequencing Consortium"/>
            <person name="Church D.M."/>
            <person name="Goodstadt L."/>
            <person name="Hillier L.W."/>
            <person name="Zody M.C."/>
            <person name="Goldstein S."/>
            <person name="She X."/>
            <person name="Bult C.J."/>
            <person name="Agarwala R."/>
            <person name="Cherry J.L."/>
            <person name="DiCuccio M."/>
            <person name="Hlavina W."/>
            <person name="Kapustin Y."/>
            <person name="Meric P."/>
            <person name="Maglott D."/>
            <person name="Birtle Z."/>
            <person name="Marques A.C."/>
            <person name="Graves T."/>
            <person name="Zhou S."/>
            <person name="Teague B."/>
            <person name="Potamousis K."/>
            <person name="Churas C."/>
            <person name="Place M."/>
            <person name="Herschleb J."/>
            <person name="Runnheim R."/>
            <person name="Forrest D."/>
            <person name="Amos-Landgraf J."/>
            <person name="Schwartz D.C."/>
            <person name="Cheng Z."/>
            <person name="Lindblad-Toh K."/>
            <person name="Eichler E.E."/>
            <person name="Ponting C.P."/>
        </authorList>
    </citation>
    <scope>NUCLEOTIDE SEQUENCE [LARGE SCALE GENOMIC DNA]</scope>
    <source>
        <strain evidence="1 3">C57BL/6J</strain>
    </source>
</reference>
<reference evidence="1 3" key="2">
    <citation type="journal article" date="2011" name="PLoS Biol.">
        <title>Modernizing reference genome assemblies.</title>
        <authorList>
            <person name="Church D.M."/>
            <person name="Schneider V.A."/>
            <person name="Graves T."/>
            <person name="Auger K."/>
            <person name="Cunningham F."/>
            <person name="Bouk N."/>
            <person name="Chen H.C."/>
            <person name="Agarwala R."/>
            <person name="McLaren W.M."/>
            <person name="Ritchie G.R."/>
            <person name="Albracht D."/>
            <person name="Kremitzki M."/>
            <person name="Rock S."/>
            <person name="Kotkiewicz H."/>
            <person name="Kremitzki C."/>
            <person name="Wollam A."/>
            <person name="Trani L."/>
            <person name="Fulton L."/>
            <person name="Fulton R."/>
            <person name="Matthews L."/>
            <person name="Whitehead S."/>
            <person name="Chow W."/>
            <person name="Torrance J."/>
            <person name="Dunn M."/>
            <person name="Harden G."/>
            <person name="Threadgold G."/>
            <person name="Wood J."/>
            <person name="Collins J."/>
            <person name="Heath P."/>
            <person name="Griffiths G."/>
            <person name="Pelan S."/>
            <person name="Grafham D."/>
            <person name="Eichler E.E."/>
            <person name="Weinstock G."/>
            <person name="Mardis E.R."/>
            <person name="Wilson R.K."/>
            <person name="Howe K."/>
            <person name="Flicek P."/>
            <person name="Hubbard T."/>
        </authorList>
    </citation>
    <scope>NUCLEOTIDE SEQUENCE [LARGE SCALE GENOMIC DNA]</scope>
    <source>
        <strain evidence="1 3">C57BL/6J</strain>
    </source>
</reference>
<dbReference type="MGI" id="MGI:3588246">
    <property type="gene designation" value="Tmem253"/>
</dbReference>
<organism evidence="1 3">
    <name type="scientific">Mus musculus</name>
    <name type="common">Mouse</name>
    <dbReference type="NCBI Taxonomy" id="10090"/>
    <lineage>
        <taxon>Eukaryota</taxon>
        <taxon>Metazoa</taxon>
        <taxon>Chordata</taxon>
        <taxon>Craniata</taxon>
        <taxon>Vertebrata</taxon>
        <taxon>Euteleostomi</taxon>
        <taxon>Mammalia</taxon>
        <taxon>Eutheria</taxon>
        <taxon>Euarchontoglires</taxon>
        <taxon>Glires</taxon>
        <taxon>Rodentia</taxon>
        <taxon>Myomorpha</taxon>
        <taxon>Muroidea</taxon>
        <taxon>Muridae</taxon>
        <taxon>Murinae</taxon>
        <taxon>Mus</taxon>
        <taxon>Mus</taxon>
    </lineage>
</organism>
<protein>
    <submittedName>
        <fullName evidence="1">Transmembrane protein 253</fullName>
    </submittedName>
</protein>